<dbReference type="AlphaFoldDB" id="A0AAD8JB64"/>
<name>A0AAD8JB64_9APIA</name>
<dbReference type="Proteomes" id="UP001237642">
    <property type="component" value="Unassembled WGS sequence"/>
</dbReference>
<gene>
    <name evidence="1" type="ORF">POM88_010107</name>
</gene>
<reference evidence="1" key="1">
    <citation type="submission" date="2023-02" db="EMBL/GenBank/DDBJ databases">
        <title>Genome of toxic invasive species Heracleum sosnowskyi carries increased number of genes despite the absence of recent whole-genome duplications.</title>
        <authorList>
            <person name="Schelkunov M."/>
            <person name="Shtratnikova V."/>
            <person name="Makarenko M."/>
            <person name="Klepikova A."/>
            <person name="Omelchenko D."/>
            <person name="Novikova G."/>
            <person name="Obukhova E."/>
            <person name="Bogdanov V."/>
            <person name="Penin A."/>
            <person name="Logacheva M."/>
        </authorList>
    </citation>
    <scope>NUCLEOTIDE SEQUENCE</scope>
    <source>
        <strain evidence="1">Hsosn_3</strain>
        <tissue evidence="1">Leaf</tissue>
    </source>
</reference>
<comment type="caution">
    <text evidence="1">The sequence shown here is derived from an EMBL/GenBank/DDBJ whole genome shotgun (WGS) entry which is preliminary data.</text>
</comment>
<accession>A0AAD8JB64</accession>
<dbReference type="EMBL" id="JAUIZM010000002">
    <property type="protein sequence ID" value="KAK1400244.1"/>
    <property type="molecule type" value="Genomic_DNA"/>
</dbReference>
<evidence type="ECO:0000313" key="1">
    <source>
        <dbReference type="EMBL" id="KAK1400244.1"/>
    </source>
</evidence>
<organism evidence="1 2">
    <name type="scientific">Heracleum sosnowskyi</name>
    <dbReference type="NCBI Taxonomy" id="360622"/>
    <lineage>
        <taxon>Eukaryota</taxon>
        <taxon>Viridiplantae</taxon>
        <taxon>Streptophyta</taxon>
        <taxon>Embryophyta</taxon>
        <taxon>Tracheophyta</taxon>
        <taxon>Spermatophyta</taxon>
        <taxon>Magnoliopsida</taxon>
        <taxon>eudicotyledons</taxon>
        <taxon>Gunneridae</taxon>
        <taxon>Pentapetalae</taxon>
        <taxon>asterids</taxon>
        <taxon>campanulids</taxon>
        <taxon>Apiales</taxon>
        <taxon>Apiaceae</taxon>
        <taxon>Apioideae</taxon>
        <taxon>apioid superclade</taxon>
        <taxon>Tordylieae</taxon>
        <taxon>Tordyliinae</taxon>
        <taxon>Heracleum</taxon>
    </lineage>
</organism>
<reference evidence="1" key="2">
    <citation type="submission" date="2023-05" db="EMBL/GenBank/DDBJ databases">
        <authorList>
            <person name="Schelkunov M.I."/>
        </authorList>
    </citation>
    <scope>NUCLEOTIDE SEQUENCE</scope>
    <source>
        <strain evidence="1">Hsosn_3</strain>
        <tissue evidence="1">Leaf</tissue>
    </source>
</reference>
<sequence>MEVVNASTFLNQAQLHITGLNLKTKQLCLPKTYDIKTNNVTTGTKYLSKRTAFIPSAIYVEMEAQAVLKQPVPPTPLLQCSSESLQYEAGKVGAVDGLVSAMEYNRHIFRKEYNFKEDSTDGQYAEQVDKIRRVQFQGGFNLEILNLGCAQLKQKVM</sequence>
<protein>
    <submittedName>
        <fullName evidence="1">Uncharacterized protein</fullName>
    </submittedName>
</protein>
<keyword evidence="2" id="KW-1185">Reference proteome</keyword>
<proteinExistence type="predicted"/>
<evidence type="ECO:0000313" key="2">
    <source>
        <dbReference type="Proteomes" id="UP001237642"/>
    </source>
</evidence>